<sequence length="97" mass="10859">MSTEFITDEVLIMQSEGFLVSDMDGEKVMLSIDNGKYYNLGRIGGRIWELASTPITVGGMVEKLVAEYDIEPDACEQQVQRFLRQLADEGLVQVKKA</sequence>
<dbReference type="Pfam" id="PF05402">
    <property type="entry name" value="PqqD"/>
    <property type="match status" value="1"/>
</dbReference>
<protein>
    <submittedName>
        <fullName evidence="1">Metallophosphoesterase</fullName>
    </submittedName>
</protein>
<dbReference type="EMBL" id="CP016809">
    <property type="protein sequence ID" value="ANY73371.1"/>
    <property type="molecule type" value="Genomic_DNA"/>
</dbReference>
<evidence type="ECO:0000313" key="1">
    <source>
        <dbReference type="EMBL" id="ANY73371.1"/>
    </source>
</evidence>
<dbReference type="Gene3D" id="1.10.10.1150">
    <property type="entry name" value="Coenzyme PQQ synthesis protein D (PqqD)"/>
    <property type="match status" value="1"/>
</dbReference>
<dbReference type="InterPro" id="IPR041881">
    <property type="entry name" value="PqqD_sf"/>
</dbReference>
<proteinExistence type="predicted"/>
<dbReference type="RefSeq" id="WP_099477815.1">
    <property type="nucleotide sequence ID" value="NZ_CP016809.1"/>
</dbReference>
<gene>
    <name evidence="1" type="ORF">BBD41_12685</name>
</gene>
<dbReference type="NCBIfam" id="NF033536">
    <property type="entry name" value="lasso_PqqD_Bac"/>
    <property type="match status" value="1"/>
</dbReference>
<dbReference type="KEGG" id="pib:BBD41_12685"/>
<dbReference type="InterPro" id="IPR008792">
    <property type="entry name" value="PQQD"/>
</dbReference>
<organism evidence="1">
    <name type="scientific">Paenibacillus ihbetae</name>
    <dbReference type="NCBI Taxonomy" id="1870820"/>
    <lineage>
        <taxon>Bacteria</taxon>
        <taxon>Bacillati</taxon>
        <taxon>Bacillota</taxon>
        <taxon>Bacilli</taxon>
        <taxon>Bacillales</taxon>
        <taxon>Paenibacillaceae</taxon>
        <taxon>Paenibacillus</taxon>
    </lineage>
</organism>
<accession>A0A1B2E0A9</accession>
<name>A0A1B2E0A9_9BACL</name>
<dbReference type="AlphaFoldDB" id="A0A1B2E0A9"/>
<reference evidence="1" key="1">
    <citation type="submission" date="2016-08" db="EMBL/GenBank/DDBJ databases">
        <title>Complete Genome Seqeunce of Paenibacillus sp. nov. IHBB 9852 from high altitute lake of Indian trans-Himalayas.</title>
        <authorList>
            <person name="Kiran S."/>
            <person name="Swarnkar M.K."/>
            <person name="Rana A."/>
            <person name="Tewari R."/>
            <person name="Gulati A."/>
        </authorList>
    </citation>
    <scope>NUCLEOTIDE SEQUENCE [LARGE SCALE GENOMIC DNA]</scope>
    <source>
        <strain evidence="1">IHBB 9852</strain>
    </source>
</reference>